<evidence type="ECO:0000256" key="3">
    <source>
        <dbReference type="ARBA" id="ARBA00013190"/>
    </source>
</evidence>
<gene>
    <name evidence="10" type="primary">Adh</name>
</gene>
<keyword evidence="4 8" id="KW-0479">Metal-binding</keyword>
<organism evidence="10">
    <name type="scientific">Euglena gracilis</name>
    <dbReference type="NCBI Taxonomy" id="3039"/>
    <lineage>
        <taxon>Eukaryota</taxon>
        <taxon>Discoba</taxon>
        <taxon>Euglenozoa</taxon>
        <taxon>Euglenida</taxon>
        <taxon>Spirocuta</taxon>
        <taxon>Euglenophyceae</taxon>
        <taxon>Euglenales</taxon>
        <taxon>Euglenaceae</taxon>
        <taxon>Euglena</taxon>
    </lineage>
</organism>
<evidence type="ECO:0000256" key="2">
    <source>
        <dbReference type="ARBA" id="ARBA00008072"/>
    </source>
</evidence>
<keyword evidence="7" id="KW-0520">NAD</keyword>
<dbReference type="SMR" id="B8QU18"/>
<reference evidence="10" key="1">
    <citation type="journal article" date="2008" name="J. Eukaryot. Microbiol.">
        <title>Gene cloning and biochemical characterization of an alcohol dehydrogenase from Euglena gracilis.</title>
        <authorList>
            <person name="Palma-Gutierrez H.N."/>
            <person name="Rodriguez-Zavala J.S."/>
            <person name="Jasso-Chavez R."/>
            <person name="Moreno-Sanchez R."/>
            <person name="Saavedra E."/>
        </authorList>
    </citation>
    <scope>NUCLEOTIDE SEQUENCE</scope>
</reference>
<comment type="cofactor">
    <cofactor evidence="1 8">
        <name>Zn(2+)</name>
        <dbReference type="ChEBI" id="CHEBI:29105"/>
    </cofactor>
</comment>
<dbReference type="AlphaFoldDB" id="B8QU18"/>
<evidence type="ECO:0000256" key="7">
    <source>
        <dbReference type="ARBA" id="ARBA00023027"/>
    </source>
</evidence>
<dbReference type="InterPro" id="IPR013154">
    <property type="entry name" value="ADH-like_N"/>
</dbReference>
<evidence type="ECO:0000256" key="6">
    <source>
        <dbReference type="ARBA" id="ARBA00023002"/>
    </source>
</evidence>
<evidence type="ECO:0000256" key="8">
    <source>
        <dbReference type="RuleBase" id="RU361277"/>
    </source>
</evidence>
<dbReference type="Pfam" id="PF08240">
    <property type="entry name" value="ADH_N"/>
    <property type="match status" value="1"/>
</dbReference>
<dbReference type="EMBL" id="EU716310">
    <property type="protein sequence ID" value="ACI12882.1"/>
    <property type="molecule type" value="mRNA"/>
</dbReference>
<evidence type="ECO:0000259" key="9">
    <source>
        <dbReference type="SMART" id="SM00829"/>
    </source>
</evidence>
<keyword evidence="6 10" id="KW-0560">Oxidoreductase</keyword>
<dbReference type="InterPro" id="IPR002328">
    <property type="entry name" value="ADH_Zn_CS"/>
</dbReference>
<dbReference type="CDD" id="cd08297">
    <property type="entry name" value="CAD3"/>
    <property type="match status" value="1"/>
</dbReference>
<dbReference type="InterPro" id="IPR013149">
    <property type="entry name" value="ADH-like_C"/>
</dbReference>
<protein>
    <recommendedName>
        <fullName evidence="3">alcohol dehydrogenase</fullName>
        <ecNumber evidence="3">1.1.1.1</ecNumber>
    </recommendedName>
</protein>
<evidence type="ECO:0000256" key="1">
    <source>
        <dbReference type="ARBA" id="ARBA00001947"/>
    </source>
</evidence>
<evidence type="ECO:0000313" key="10">
    <source>
        <dbReference type="EMBL" id="ACI12882.1"/>
    </source>
</evidence>
<dbReference type="EC" id="1.1.1.1" evidence="3"/>
<dbReference type="Gene3D" id="3.90.180.10">
    <property type="entry name" value="Medium-chain alcohol dehydrogenases, catalytic domain"/>
    <property type="match status" value="1"/>
</dbReference>
<dbReference type="PROSITE" id="PS00059">
    <property type="entry name" value="ADH_ZINC"/>
    <property type="match status" value="1"/>
</dbReference>
<sequence length="346" mass="36739">MKAAVVEQFGKPLAIREVPVPEPGYGQVLIKIIASGVCHTDLHVRDGDWYVKPNLPIIPGHEGAGVVVKVGEGVSTLKVGDRVGSAWLHDSCGHCHYCRAGWETVCGHQAQTGFASNGCFAEYSIAEAEYIGVIPDGLSYSQAAPVLCAGVTTYKALKETEVKPGQWVAILGACGGLGHVGVQYAKAMGMKVCAVDFGEERGNYAMNTLGCRSYVDVKGRSSEEIVAAVKKACDGEGSHGSVVLAPALPAFRQGLDMLRPVGTCVGIALPPGEFSVDLFSMILHRKTMRGSIVGTRQDLNEALEIAGDGLVHCTVEERKLEDINTVLEDMHAGKIKGRVVLRIANE</sequence>
<accession>B8QU18</accession>
<feature type="domain" description="Enoyl reductase (ER)" evidence="9">
    <location>
        <begin position="10"/>
        <end position="341"/>
    </location>
</feature>
<dbReference type="PANTHER" id="PTHR42940">
    <property type="entry name" value="ALCOHOL DEHYDROGENASE 1-RELATED"/>
    <property type="match status" value="1"/>
</dbReference>
<keyword evidence="5 8" id="KW-0862">Zinc</keyword>
<dbReference type="Gene3D" id="3.40.50.720">
    <property type="entry name" value="NAD(P)-binding Rossmann-like Domain"/>
    <property type="match status" value="1"/>
</dbReference>
<evidence type="ECO:0000256" key="5">
    <source>
        <dbReference type="ARBA" id="ARBA00022833"/>
    </source>
</evidence>
<comment type="similarity">
    <text evidence="2 8">Belongs to the zinc-containing alcohol dehydrogenase family.</text>
</comment>
<dbReference type="SUPFAM" id="SSF50129">
    <property type="entry name" value="GroES-like"/>
    <property type="match status" value="1"/>
</dbReference>
<dbReference type="InterPro" id="IPR036291">
    <property type="entry name" value="NAD(P)-bd_dom_sf"/>
</dbReference>
<evidence type="ECO:0000256" key="4">
    <source>
        <dbReference type="ARBA" id="ARBA00022723"/>
    </source>
</evidence>
<proteinExistence type="evidence at transcript level"/>
<name>B8QU18_EUGGR</name>
<dbReference type="FunFam" id="3.40.50.720:FF:000039">
    <property type="entry name" value="Alcohol dehydrogenase AdhP"/>
    <property type="match status" value="1"/>
</dbReference>
<dbReference type="BRENDA" id="1.1.1.1">
    <property type="organism ID" value="2197"/>
</dbReference>
<dbReference type="GO" id="GO:0004022">
    <property type="term" value="F:alcohol dehydrogenase (NAD+) activity"/>
    <property type="evidence" value="ECO:0007669"/>
    <property type="project" value="UniProtKB-EC"/>
</dbReference>
<dbReference type="InterPro" id="IPR011032">
    <property type="entry name" value="GroES-like_sf"/>
</dbReference>
<dbReference type="PANTHER" id="PTHR42940:SF8">
    <property type="entry name" value="VACUOLAR PROTEIN SORTING-ASSOCIATED PROTEIN 11"/>
    <property type="match status" value="1"/>
</dbReference>
<dbReference type="Pfam" id="PF00107">
    <property type="entry name" value="ADH_zinc_N"/>
    <property type="match status" value="1"/>
</dbReference>
<dbReference type="FunFam" id="3.90.180.10:FF:000002">
    <property type="entry name" value="Alcohol dehydrogenase AdhP"/>
    <property type="match status" value="1"/>
</dbReference>
<dbReference type="GO" id="GO:0008270">
    <property type="term" value="F:zinc ion binding"/>
    <property type="evidence" value="ECO:0007669"/>
    <property type="project" value="InterPro"/>
</dbReference>
<dbReference type="InterPro" id="IPR020843">
    <property type="entry name" value="ER"/>
</dbReference>
<dbReference type="SMART" id="SM00829">
    <property type="entry name" value="PKS_ER"/>
    <property type="match status" value="1"/>
</dbReference>
<dbReference type="SUPFAM" id="SSF51735">
    <property type="entry name" value="NAD(P)-binding Rossmann-fold domains"/>
    <property type="match status" value="1"/>
</dbReference>